<evidence type="ECO:0000313" key="2">
    <source>
        <dbReference type="Proteomes" id="UP000092445"/>
    </source>
</evidence>
<accession>A0A1A9ZJX7</accession>
<protein>
    <submittedName>
        <fullName evidence="1">Uncharacterized protein</fullName>
    </submittedName>
</protein>
<dbReference type="Proteomes" id="UP000092445">
    <property type="component" value="Unassembled WGS sequence"/>
</dbReference>
<organism evidence="1 2">
    <name type="scientific">Glossina pallidipes</name>
    <name type="common">Tsetse fly</name>
    <dbReference type="NCBI Taxonomy" id="7398"/>
    <lineage>
        <taxon>Eukaryota</taxon>
        <taxon>Metazoa</taxon>
        <taxon>Ecdysozoa</taxon>
        <taxon>Arthropoda</taxon>
        <taxon>Hexapoda</taxon>
        <taxon>Insecta</taxon>
        <taxon>Pterygota</taxon>
        <taxon>Neoptera</taxon>
        <taxon>Endopterygota</taxon>
        <taxon>Diptera</taxon>
        <taxon>Brachycera</taxon>
        <taxon>Muscomorpha</taxon>
        <taxon>Hippoboscoidea</taxon>
        <taxon>Glossinidae</taxon>
        <taxon>Glossina</taxon>
    </lineage>
</organism>
<dbReference type="AlphaFoldDB" id="A0A1A9ZJX7"/>
<dbReference type="VEuPathDB" id="VectorBase:GPAI017177"/>
<reference evidence="1" key="2">
    <citation type="submission" date="2020-05" db="UniProtKB">
        <authorList>
            <consortium name="EnsemblMetazoa"/>
        </authorList>
    </citation>
    <scope>IDENTIFICATION</scope>
    <source>
        <strain evidence="1">IAEA</strain>
    </source>
</reference>
<reference evidence="2" key="1">
    <citation type="submission" date="2014-03" db="EMBL/GenBank/DDBJ databases">
        <authorList>
            <person name="Aksoy S."/>
            <person name="Warren W."/>
            <person name="Wilson R.K."/>
        </authorList>
    </citation>
    <scope>NUCLEOTIDE SEQUENCE [LARGE SCALE GENOMIC DNA]</scope>
    <source>
        <strain evidence="2">IAEA</strain>
    </source>
</reference>
<name>A0A1A9ZJX7_GLOPL</name>
<evidence type="ECO:0000313" key="1">
    <source>
        <dbReference type="EnsemblMetazoa" id="GPAI017177-PA"/>
    </source>
</evidence>
<dbReference type="EnsemblMetazoa" id="GPAI017177-RA">
    <property type="protein sequence ID" value="GPAI017177-PA"/>
    <property type="gene ID" value="GPAI017177"/>
</dbReference>
<proteinExistence type="predicted"/>
<sequence>MQQLFIKDKGKKLLTETETMEIKKEVSETIKVGQSGIKPTMLDTSIQLVNEREPARSNVGMENYEAFKNRTPGTHNETQKIKVGFETVTIEFENVDPEMKLTIPRLYPSQNVSSILTIMNTCILNRITHMTALNEVSCVVYAAAITTAHMPSFKIRTRDQIGRNNKNSWKPPREKRLQDKVNQLRI</sequence>
<keyword evidence="2" id="KW-1185">Reference proteome</keyword>